<dbReference type="Pfam" id="PF02626">
    <property type="entry name" value="CT_A_B"/>
    <property type="match status" value="1"/>
</dbReference>
<feature type="domain" description="Carboxyltransferase" evidence="4">
    <location>
        <begin position="24"/>
        <end position="320"/>
    </location>
</feature>
<keyword evidence="3" id="KW-0067">ATP-binding</keyword>
<dbReference type="GO" id="GO:0016787">
    <property type="term" value="F:hydrolase activity"/>
    <property type="evidence" value="ECO:0007669"/>
    <property type="project" value="UniProtKB-KW"/>
</dbReference>
<dbReference type="InterPro" id="IPR003778">
    <property type="entry name" value="CT_A_B"/>
</dbReference>
<dbReference type="Gene3D" id="2.40.100.10">
    <property type="entry name" value="Cyclophilin-like"/>
    <property type="match status" value="1"/>
</dbReference>
<evidence type="ECO:0000256" key="3">
    <source>
        <dbReference type="ARBA" id="ARBA00022840"/>
    </source>
</evidence>
<evidence type="ECO:0000256" key="2">
    <source>
        <dbReference type="ARBA" id="ARBA00022801"/>
    </source>
</evidence>
<keyword evidence="1" id="KW-0547">Nucleotide-binding</keyword>
<reference evidence="5 6" key="1">
    <citation type="journal article" date="2015" name="Genome Announc.">
        <title>Draft Genome Sequence of Brevibacillus brevis DZQ7, a Plant Growth-Promoting Rhizobacterium with Broad-Spectrum Antimicrobial Activity.</title>
        <authorList>
            <person name="Hou Q."/>
            <person name="Wang C."/>
            <person name="Hou X."/>
            <person name="Xia Z."/>
            <person name="Ye J."/>
            <person name="Liu K."/>
            <person name="Liu H."/>
            <person name="Wang J."/>
            <person name="Guo H."/>
            <person name="Yu X."/>
            <person name="Yang Y."/>
            <person name="Du B."/>
            <person name="Ding Y."/>
        </authorList>
    </citation>
    <scope>NUCLEOTIDE SEQUENCE [LARGE SCALE GENOMIC DNA]</scope>
    <source>
        <strain evidence="5 6">DZQ7</strain>
    </source>
</reference>
<dbReference type="PANTHER" id="PTHR43309">
    <property type="entry name" value="5-OXOPROLINASE SUBUNIT C"/>
    <property type="match status" value="1"/>
</dbReference>
<dbReference type="SMART" id="SM00797">
    <property type="entry name" value="AHS2"/>
    <property type="match status" value="1"/>
</dbReference>
<dbReference type="NCBIfam" id="TIGR00724">
    <property type="entry name" value="urea_amlyse_rel"/>
    <property type="match status" value="1"/>
</dbReference>
<organism evidence="5 6">
    <name type="scientific">Brevibacillus brevis</name>
    <name type="common">Bacillus brevis</name>
    <dbReference type="NCBI Taxonomy" id="1393"/>
    <lineage>
        <taxon>Bacteria</taxon>
        <taxon>Bacillati</taxon>
        <taxon>Bacillota</taxon>
        <taxon>Bacilli</taxon>
        <taxon>Bacillales</taxon>
        <taxon>Paenibacillaceae</taxon>
        <taxon>Brevibacillus</taxon>
    </lineage>
</organism>
<accession>A0A2Z4MI58</accession>
<evidence type="ECO:0000259" key="4">
    <source>
        <dbReference type="SMART" id="SM00797"/>
    </source>
</evidence>
<dbReference type="InterPro" id="IPR052708">
    <property type="entry name" value="PxpC"/>
</dbReference>
<dbReference type="PANTHER" id="PTHR43309:SF5">
    <property type="entry name" value="5-OXOPROLINASE SUBUNIT C"/>
    <property type="match status" value="1"/>
</dbReference>
<keyword evidence="2 5" id="KW-0378">Hydrolase</keyword>
<dbReference type="Proteomes" id="UP000036061">
    <property type="component" value="Chromosome"/>
</dbReference>
<dbReference type="AlphaFoldDB" id="A0A2Z4MI58"/>
<name>A0A2Z4MI58_BREBE</name>
<sequence length="335" mass="36502">MSIEVITPGLCTTVQDTGRFGFQQYGVSVSGVMDKQAVQIANMLVGNQQTDAVLELTMRGPSLLFHKDMLIAICGGDFKVTINDRSVLPNRAVWIRSGSILKFGLAKEGCRAYLAVAGGWDVPLVMGSRSTNLRASFGGFAGRMLAAGDKLVQSSPGSFSQFLANQLEKKAGAAPFYQANWFIPSNTFVKNGEAVVRVIQGEQFADFTKESRQSFFEQTFQVSTQSDRMGYRLTGPALELTQSMELISAAVTIGTIQVPPNGQPIILMADRQTIGGYPKIGYVPTIDLPIVAQLRPGEKIHFQEISLRDAQKALIERDSLMKAIKLGIEVTVGWR</sequence>
<protein>
    <submittedName>
        <fullName evidence="5">Allophanate hydrolase subunit 2 family protein</fullName>
    </submittedName>
</protein>
<dbReference type="RefSeq" id="WP_048032787.1">
    <property type="nucleotide sequence ID" value="NZ_CP030117.1"/>
</dbReference>
<dbReference type="SUPFAM" id="SSF50891">
    <property type="entry name" value="Cyclophilin-like"/>
    <property type="match status" value="1"/>
</dbReference>
<dbReference type="InterPro" id="IPR029000">
    <property type="entry name" value="Cyclophilin-like_dom_sf"/>
</dbReference>
<dbReference type="EMBL" id="CP030117">
    <property type="protein sequence ID" value="AWX56083.1"/>
    <property type="molecule type" value="Genomic_DNA"/>
</dbReference>
<evidence type="ECO:0000256" key="1">
    <source>
        <dbReference type="ARBA" id="ARBA00022741"/>
    </source>
</evidence>
<gene>
    <name evidence="5" type="ORF">AB432_013985</name>
</gene>
<dbReference type="GO" id="GO:0005524">
    <property type="term" value="F:ATP binding"/>
    <property type="evidence" value="ECO:0007669"/>
    <property type="project" value="UniProtKB-KW"/>
</dbReference>
<evidence type="ECO:0000313" key="6">
    <source>
        <dbReference type="Proteomes" id="UP000036061"/>
    </source>
</evidence>
<evidence type="ECO:0000313" key="5">
    <source>
        <dbReference type="EMBL" id="AWX56083.1"/>
    </source>
</evidence>
<proteinExistence type="predicted"/>